<protein>
    <submittedName>
        <fullName evidence="1">Uncharacterized protein</fullName>
    </submittedName>
</protein>
<dbReference type="EMBL" id="CM044703">
    <property type="protein sequence ID" value="KAI5673792.1"/>
    <property type="molecule type" value="Genomic_DNA"/>
</dbReference>
<comment type="caution">
    <text evidence="1">The sequence shown here is derived from an EMBL/GenBank/DDBJ whole genome shotgun (WGS) entry which is preliminary data.</text>
</comment>
<proteinExistence type="predicted"/>
<keyword evidence="2" id="KW-1185">Reference proteome</keyword>
<evidence type="ECO:0000313" key="2">
    <source>
        <dbReference type="Proteomes" id="UP001060085"/>
    </source>
</evidence>
<name>A0ACC0BM81_CATRO</name>
<sequence length="193" mass="21114">MVAELWGLRDGLHQAISLCIDMLEVEVDSKAIVELINNSAPNDFIFSSLIYDCRLLLGSFRASRLYHVYQEANKLADCLARTGANNVSLFNLGLLPQSSNNSRLQPTAADDPHLTPLSPPIGHSLQTTPRRIDTSAAPLCTTDSLRGSAAAHATRNDDKETMELKLKETLSSKADSNFLNVSEDEDDEDGVEK</sequence>
<reference evidence="2" key="1">
    <citation type="journal article" date="2023" name="Nat. Plants">
        <title>Single-cell RNA sequencing provides a high-resolution roadmap for understanding the multicellular compartmentation of specialized metabolism.</title>
        <authorList>
            <person name="Sun S."/>
            <person name="Shen X."/>
            <person name="Li Y."/>
            <person name="Li Y."/>
            <person name="Wang S."/>
            <person name="Li R."/>
            <person name="Zhang H."/>
            <person name="Shen G."/>
            <person name="Guo B."/>
            <person name="Wei J."/>
            <person name="Xu J."/>
            <person name="St-Pierre B."/>
            <person name="Chen S."/>
            <person name="Sun C."/>
        </authorList>
    </citation>
    <scope>NUCLEOTIDE SEQUENCE [LARGE SCALE GENOMIC DNA]</scope>
</reference>
<evidence type="ECO:0000313" key="1">
    <source>
        <dbReference type="EMBL" id="KAI5673792.1"/>
    </source>
</evidence>
<accession>A0ACC0BM81</accession>
<dbReference type="Proteomes" id="UP001060085">
    <property type="component" value="Linkage Group LG03"/>
</dbReference>
<gene>
    <name evidence="1" type="ORF">M9H77_14156</name>
</gene>
<organism evidence="1 2">
    <name type="scientific">Catharanthus roseus</name>
    <name type="common">Madagascar periwinkle</name>
    <name type="synonym">Vinca rosea</name>
    <dbReference type="NCBI Taxonomy" id="4058"/>
    <lineage>
        <taxon>Eukaryota</taxon>
        <taxon>Viridiplantae</taxon>
        <taxon>Streptophyta</taxon>
        <taxon>Embryophyta</taxon>
        <taxon>Tracheophyta</taxon>
        <taxon>Spermatophyta</taxon>
        <taxon>Magnoliopsida</taxon>
        <taxon>eudicotyledons</taxon>
        <taxon>Gunneridae</taxon>
        <taxon>Pentapetalae</taxon>
        <taxon>asterids</taxon>
        <taxon>lamiids</taxon>
        <taxon>Gentianales</taxon>
        <taxon>Apocynaceae</taxon>
        <taxon>Rauvolfioideae</taxon>
        <taxon>Vinceae</taxon>
        <taxon>Catharanthinae</taxon>
        <taxon>Catharanthus</taxon>
    </lineage>
</organism>